<dbReference type="SUPFAM" id="SSF51735">
    <property type="entry name" value="NAD(P)-binding Rossmann-fold domains"/>
    <property type="match status" value="1"/>
</dbReference>
<name>A0A8J5XYS1_DIALT</name>
<protein>
    <recommendedName>
        <fullName evidence="1">NAD-dependent epimerase/dehydratase domain-containing protein</fullName>
    </recommendedName>
</protein>
<dbReference type="PANTHER" id="PTHR12126">
    <property type="entry name" value="NADH-UBIQUINONE OXIDOREDUCTASE 39 KDA SUBUNIT-RELATED"/>
    <property type="match status" value="1"/>
</dbReference>
<dbReference type="GO" id="GO:0005739">
    <property type="term" value="C:mitochondrion"/>
    <property type="evidence" value="ECO:0007669"/>
    <property type="project" value="TreeGrafter"/>
</dbReference>
<feature type="domain" description="NAD-dependent epimerase/dehydratase" evidence="1">
    <location>
        <begin position="27"/>
        <end position="235"/>
    </location>
</feature>
<dbReference type="InterPro" id="IPR001509">
    <property type="entry name" value="Epimerase_deHydtase"/>
</dbReference>
<gene>
    <name evidence="2" type="ORF">KFE25_008821</name>
</gene>
<organism evidence="2 3">
    <name type="scientific">Diacronema lutheri</name>
    <name type="common">Unicellular marine alga</name>
    <name type="synonym">Monochrysis lutheri</name>
    <dbReference type="NCBI Taxonomy" id="2081491"/>
    <lineage>
        <taxon>Eukaryota</taxon>
        <taxon>Haptista</taxon>
        <taxon>Haptophyta</taxon>
        <taxon>Pavlovophyceae</taxon>
        <taxon>Pavlovales</taxon>
        <taxon>Pavlovaceae</taxon>
        <taxon>Diacronema</taxon>
    </lineage>
</organism>
<dbReference type="AlphaFoldDB" id="A0A8J5XYS1"/>
<dbReference type="InterPro" id="IPR036291">
    <property type="entry name" value="NAD(P)-bd_dom_sf"/>
</dbReference>
<keyword evidence="3" id="KW-1185">Reference proteome</keyword>
<accession>A0A8J5XYS1</accession>
<evidence type="ECO:0000313" key="3">
    <source>
        <dbReference type="Proteomes" id="UP000751190"/>
    </source>
</evidence>
<dbReference type="CDD" id="cd05271">
    <property type="entry name" value="NDUFA9_like_SDR_a"/>
    <property type="match status" value="1"/>
</dbReference>
<evidence type="ECO:0000259" key="1">
    <source>
        <dbReference type="Pfam" id="PF01370"/>
    </source>
</evidence>
<dbReference type="GO" id="GO:0044877">
    <property type="term" value="F:protein-containing complex binding"/>
    <property type="evidence" value="ECO:0007669"/>
    <property type="project" value="TreeGrafter"/>
</dbReference>
<comment type="caution">
    <text evidence="2">The sequence shown here is derived from an EMBL/GenBank/DDBJ whole genome shotgun (WGS) entry which is preliminary data.</text>
</comment>
<dbReference type="PANTHER" id="PTHR12126:SF11">
    <property type="entry name" value="NADH DEHYDROGENASE [UBIQUINONE] 1 ALPHA SUBCOMPLEX SUBUNIT 9, MITOCHONDRIAL"/>
    <property type="match status" value="1"/>
</dbReference>
<dbReference type="OrthoDB" id="275457at2759"/>
<evidence type="ECO:0000313" key="2">
    <source>
        <dbReference type="EMBL" id="KAG8470400.1"/>
    </source>
</evidence>
<dbReference type="EMBL" id="JAGTXO010000001">
    <property type="protein sequence ID" value="KAG8470400.1"/>
    <property type="molecule type" value="Genomic_DNA"/>
</dbReference>
<dbReference type="Pfam" id="PF01370">
    <property type="entry name" value="Epimerase"/>
    <property type="match status" value="1"/>
</dbReference>
<reference evidence="2" key="1">
    <citation type="submission" date="2021-05" db="EMBL/GenBank/DDBJ databases">
        <title>The genome of the haptophyte Pavlova lutheri (Diacronema luteri, Pavlovales) - a model for lipid biosynthesis in eukaryotic algae.</title>
        <authorList>
            <person name="Hulatt C.J."/>
            <person name="Posewitz M.C."/>
        </authorList>
    </citation>
    <scope>NUCLEOTIDE SEQUENCE</scope>
    <source>
        <strain evidence="2">NIVA-4/92</strain>
    </source>
</reference>
<sequence>MSSVVAKNFGHAKWHLGRSSNSGVTATVFGAYGFIGRYIVNRLARSGARVVVPYRGDDYDVKHLKVMGDLGQIVPYEMSIRSYEQMQQAVAGSNVVINLLGKPFETNRFDFDQINVHFPRALGAICTELGVDRVVHMSALGASSGAPSKWLRTKFLGEAALHEEFPNATILRLATVVGMEEKFMTKTAELAKMLPLTLQLGSPTAKQQPVYCLDVAAAVQAVLMREEALGQTYAIAGPRVYTNDELYDFIFKTIRRPKSAVVLPLHIQAAIGSLIGMMPKPLITRHMVQTMTADLTAPSHMPGLRELGIAPTPMEEVALQFLKRFRPPGSQTVEELSKLPYNAQNL</sequence>
<dbReference type="Gene3D" id="3.40.50.720">
    <property type="entry name" value="NAD(P)-binding Rossmann-like Domain"/>
    <property type="match status" value="1"/>
</dbReference>
<proteinExistence type="predicted"/>
<dbReference type="OMA" id="PEDQFTN"/>
<dbReference type="Proteomes" id="UP000751190">
    <property type="component" value="Unassembled WGS sequence"/>
</dbReference>
<dbReference type="InterPro" id="IPR051207">
    <property type="entry name" value="ComplexI_NDUFA9_subunit"/>
</dbReference>